<dbReference type="Gene3D" id="3.30.565.10">
    <property type="entry name" value="Histidine kinase-like ATPase, C-terminal domain"/>
    <property type="match status" value="1"/>
</dbReference>
<dbReference type="PROSITE" id="PS50046">
    <property type="entry name" value="PHYTOCHROME_2"/>
    <property type="match status" value="1"/>
</dbReference>
<name>A0AAW9PR66_9CYAN</name>
<dbReference type="Pfam" id="PF01590">
    <property type="entry name" value="GAF"/>
    <property type="match status" value="1"/>
</dbReference>
<dbReference type="GO" id="GO:0007234">
    <property type="term" value="P:osmosensory signaling via phosphorelay pathway"/>
    <property type="evidence" value="ECO:0007669"/>
    <property type="project" value="TreeGrafter"/>
</dbReference>
<accession>A0AAW9PR66</accession>
<keyword evidence="9" id="KW-0157">Chromophore</keyword>
<evidence type="ECO:0000256" key="1">
    <source>
        <dbReference type="ARBA" id="ARBA00000085"/>
    </source>
</evidence>
<dbReference type="InterPro" id="IPR036890">
    <property type="entry name" value="HATPase_C_sf"/>
</dbReference>
<keyword evidence="4" id="KW-0600">Photoreceptor protein</keyword>
<dbReference type="GO" id="GO:0000156">
    <property type="term" value="F:phosphorelay response regulator activity"/>
    <property type="evidence" value="ECO:0007669"/>
    <property type="project" value="TreeGrafter"/>
</dbReference>
<dbReference type="SUPFAM" id="SSF55781">
    <property type="entry name" value="GAF domain-like"/>
    <property type="match status" value="2"/>
</dbReference>
<keyword evidence="16" id="KW-1185">Reference proteome</keyword>
<dbReference type="FunFam" id="3.30.565.10:FF:000006">
    <property type="entry name" value="Sensor histidine kinase WalK"/>
    <property type="match status" value="1"/>
</dbReference>
<dbReference type="Gene3D" id="3.30.450.40">
    <property type="match status" value="1"/>
</dbReference>
<evidence type="ECO:0000313" key="16">
    <source>
        <dbReference type="Proteomes" id="UP001333818"/>
    </source>
</evidence>
<dbReference type="Gene3D" id="3.30.450.20">
    <property type="entry name" value="PAS domain"/>
    <property type="match status" value="1"/>
</dbReference>
<dbReference type="PANTHER" id="PTHR42878">
    <property type="entry name" value="TWO-COMPONENT HISTIDINE KINASE"/>
    <property type="match status" value="1"/>
</dbReference>
<dbReference type="SMART" id="SM00387">
    <property type="entry name" value="HATPase_c"/>
    <property type="match status" value="1"/>
</dbReference>
<sequence>MNQFSKQISSDTVSDTLSEFEPVNLTNCDREPIHIPGSIQPHGLLLVLSEPDLQISQVSQNTQEILGIAPADLLDRPLGDFIASDRLDAVRGCLDLSFEHINPLPLTFAIGDNEPLSLNGIVHRAQSGEIVLELEPLVPDAEQDFFQFYRQIKGTLAKIQMAENLTELCNLIVREVKQIAGFDRVMVYRFNEQGDGTVIAEDRQPDLEPFLGMHYPDSDIPKQAKHLYTLNWLRLVPDVNYQAIGLLTSAASLSEEPRSPLDMSHCTLRSVSPIHIEYLKNMEVGASMSISLIQQQKLWGLIACHHQTPKFIPYEARTVCEFLGQLMSTELAAKENNENLDYKLQLKDIQGQFIERLSRATDFAAELTTAPEMLLNLTGAQGAAVCQGEDIELIGQTPTKEDISTLLAWLGDSTNSALKEEIENRFERDLFVTDALAKLYPEAEAYKSVASGLLAVAISKIQRRYILWFRPEFLQTVTWAGNPDKPKRMDADGSLTIFPRQSFEAWQEIVQCKSSPWLPCEIEGAIELRQAIVDIVLRQADELANINLELERSNKELDAFAYIASHDLKEPLRGIHNYATFLLEDYEDILQADGAEKLHTLVRLTKRMESLIEALLKFSRLGRQEFQMQRIDLNQLLQDTNEMFHMNPQWAECTIRIPRPLPIVWGDRILIEEVFTNLIANAFKYNDRHEKYAEIGWIEDSKAVDKMVALYVRDNGIGIREKHLDAIFRIFKRLHAPGKYGGGTGAGLTIVKKIVERHGGKILVESIYGEGTTFLLTLPTEAPHALAT</sequence>
<evidence type="ECO:0000256" key="10">
    <source>
        <dbReference type="ARBA" id="ARBA00023012"/>
    </source>
</evidence>
<keyword evidence="11" id="KW-0472">Membrane</keyword>
<feature type="domain" description="Phytochrome chromophore attachment site" evidence="13">
    <location>
        <begin position="164"/>
        <end position="325"/>
    </location>
</feature>
<dbReference type="InterPro" id="IPR029016">
    <property type="entry name" value="GAF-like_dom_sf"/>
</dbReference>
<evidence type="ECO:0000313" key="15">
    <source>
        <dbReference type="EMBL" id="MEE3716330.1"/>
    </source>
</evidence>
<dbReference type="Pfam" id="PF02518">
    <property type="entry name" value="HATPase_c"/>
    <property type="match status" value="1"/>
</dbReference>
<dbReference type="Pfam" id="PF00512">
    <property type="entry name" value="HisKA"/>
    <property type="match status" value="1"/>
</dbReference>
<dbReference type="EMBL" id="JAZBJZ010000016">
    <property type="protein sequence ID" value="MEE3716330.1"/>
    <property type="molecule type" value="Genomic_DNA"/>
</dbReference>
<evidence type="ECO:0000259" key="13">
    <source>
        <dbReference type="PROSITE" id="PS50046"/>
    </source>
</evidence>
<dbReference type="GO" id="GO:0009881">
    <property type="term" value="F:photoreceptor activity"/>
    <property type="evidence" value="ECO:0007669"/>
    <property type="project" value="UniProtKB-KW"/>
</dbReference>
<evidence type="ECO:0000256" key="12">
    <source>
        <dbReference type="ARBA" id="ARBA00023170"/>
    </source>
</evidence>
<dbReference type="InterPro" id="IPR004358">
    <property type="entry name" value="Sig_transdc_His_kin-like_C"/>
</dbReference>
<keyword evidence="7" id="KW-0808">Transferase</keyword>
<dbReference type="GO" id="GO:0000155">
    <property type="term" value="F:phosphorelay sensor kinase activity"/>
    <property type="evidence" value="ECO:0007669"/>
    <property type="project" value="InterPro"/>
</dbReference>
<organism evidence="15 16">
    <name type="scientific">Tumidithrix elongata BACA0141</name>
    <dbReference type="NCBI Taxonomy" id="2716417"/>
    <lineage>
        <taxon>Bacteria</taxon>
        <taxon>Bacillati</taxon>
        <taxon>Cyanobacteriota</taxon>
        <taxon>Cyanophyceae</taxon>
        <taxon>Pseudanabaenales</taxon>
        <taxon>Pseudanabaenaceae</taxon>
        <taxon>Tumidithrix</taxon>
        <taxon>Tumidithrix elongata</taxon>
    </lineage>
</organism>
<keyword evidence="12" id="KW-0675">Receptor</keyword>
<dbReference type="InterPro" id="IPR043150">
    <property type="entry name" value="Phytochrome_PHY_sf"/>
</dbReference>
<dbReference type="GO" id="GO:0030295">
    <property type="term" value="F:protein kinase activator activity"/>
    <property type="evidence" value="ECO:0007669"/>
    <property type="project" value="TreeGrafter"/>
</dbReference>
<comment type="similarity">
    <text evidence="2">In the N-terminal section; belongs to the phytochrome family.</text>
</comment>
<dbReference type="InterPro" id="IPR016132">
    <property type="entry name" value="Phyto_chromo_attachment"/>
</dbReference>
<dbReference type="AlphaFoldDB" id="A0AAW9PR66"/>
<keyword evidence="10" id="KW-0902">Two-component regulatory system</keyword>
<comment type="catalytic activity">
    <reaction evidence="1">
        <text>ATP + protein L-histidine = ADP + protein N-phospho-L-histidine.</text>
        <dbReference type="EC" id="2.7.13.3"/>
    </reaction>
</comment>
<dbReference type="EC" id="2.7.13.3" evidence="3"/>
<dbReference type="InterPro" id="IPR035965">
    <property type="entry name" value="PAS-like_dom_sf"/>
</dbReference>
<dbReference type="PRINTS" id="PR00344">
    <property type="entry name" value="BCTRLSENSOR"/>
</dbReference>
<evidence type="ECO:0000256" key="3">
    <source>
        <dbReference type="ARBA" id="ARBA00012438"/>
    </source>
</evidence>
<dbReference type="Pfam" id="PF08446">
    <property type="entry name" value="PAS_2"/>
    <property type="match status" value="1"/>
</dbReference>
<keyword evidence="8" id="KW-0418">Kinase</keyword>
<evidence type="ECO:0000256" key="5">
    <source>
        <dbReference type="ARBA" id="ARBA00022553"/>
    </source>
</evidence>
<reference evidence="15" key="1">
    <citation type="submission" date="2024-01" db="EMBL/GenBank/DDBJ databases">
        <title>Bank of Algae and Cyanobacteria of the Azores (BACA) strain genomes.</title>
        <authorList>
            <person name="Luz R."/>
            <person name="Cordeiro R."/>
            <person name="Fonseca A."/>
            <person name="Goncalves V."/>
        </authorList>
    </citation>
    <scope>NUCLEOTIDE SEQUENCE</scope>
    <source>
        <strain evidence="15">BACA0141</strain>
    </source>
</reference>
<dbReference type="GO" id="GO:0006355">
    <property type="term" value="P:regulation of DNA-templated transcription"/>
    <property type="evidence" value="ECO:0007669"/>
    <property type="project" value="InterPro"/>
</dbReference>
<dbReference type="SMART" id="SM00388">
    <property type="entry name" value="HisKA"/>
    <property type="match status" value="1"/>
</dbReference>
<keyword evidence="6" id="KW-0716">Sensory transduction</keyword>
<dbReference type="Proteomes" id="UP001333818">
    <property type="component" value="Unassembled WGS sequence"/>
</dbReference>
<evidence type="ECO:0000256" key="6">
    <source>
        <dbReference type="ARBA" id="ARBA00022606"/>
    </source>
</evidence>
<dbReference type="Pfam" id="PF00360">
    <property type="entry name" value="PHY"/>
    <property type="match status" value="1"/>
</dbReference>
<keyword evidence="5" id="KW-0597">Phosphoprotein</keyword>
<comment type="caution">
    <text evidence="15">The sequence shown here is derived from an EMBL/GenBank/DDBJ whole genome shotgun (WGS) entry which is preliminary data.</text>
</comment>
<protein>
    <recommendedName>
        <fullName evidence="3">histidine kinase</fullName>
        <ecNumber evidence="3">2.7.13.3</ecNumber>
    </recommendedName>
</protein>
<dbReference type="GO" id="GO:0005524">
    <property type="term" value="F:ATP binding"/>
    <property type="evidence" value="ECO:0007669"/>
    <property type="project" value="UniProtKB-KW"/>
</dbReference>
<keyword evidence="15" id="KW-0067">ATP-binding</keyword>
<dbReference type="InterPro" id="IPR013515">
    <property type="entry name" value="Phytochrome_cen-reg"/>
</dbReference>
<evidence type="ECO:0000256" key="2">
    <source>
        <dbReference type="ARBA" id="ARBA00006402"/>
    </source>
</evidence>
<dbReference type="CDD" id="cd00130">
    <property type="entry name" value="PAS"/>
    <property type="match status" value="1"/>
</dbReference>
<dbReference type="SUPFAM" id="SSF55785">
    <property type="entry name" value="PYP-like sensor domain (PAS domain)"/>
    <property type="match status" value="1"/>
</dbReference>
<dbReference type="InterPro" id="IPR003018">
    <property type="entry name" value="GAF"/>
</dbReference>
<dbReference type="Gene3D" id="3.30.450.270">
    <property type="match status" value="1"/>
</dbReference>
<dbReference type="PROSITE" id="PS50109">
    <property type="entry name" value="HIS_KIN"/>
    <property type="match status" value="1"/>
</dbReference>
<proteinExistence type="inferred from homology"/>
<dbReference type="RefSeq" id="WP_330482757.1">
    <property type="nucleotide sequence ID" value="NZ_JAZBJZ010000016.1"/>
</dbReference>
<dbReference type="GO" id="GO:0009584">
    <property type="term" value="P:detection of visible light"/>
    <property type="evidence" value="ECO:0007669"/>
    <property type="project" value="InterPro"/>
</dbReference>
<dbReference type="InterPro" id="IPR003594">
    <property type="entry name" value="HATPase_dom"/>
</dbReference>
<gene>
    <name evidence="15" type="ORF">V2H45_06195</name>
</gene>
<dbReference type="InterPro" id="IPR036097">
    <property type="entry name" value="HisK_dim/P_sf"/>
</dbReference>
<dbReference type="PANTHER" id="PTHR42878:SF15">
    <property type="entry name" value="BACTERIOPHYTOCHROME"/>
    <property type="match status" value="1"/>
</dbReference>
<evidence type="ECO:0000256" key="8">
    <source>
        <dbReference type="ARBA" id="ARBA00022777"/>
    </source>
</evidence>
<evidence type="ECO:0000256" key="4">
    <source>
        <dbReference type="ARBA" id="ARBA00022543"/>
    </source>
</evidence>
<feature type="domain" description="Histidine kinase" evidence="14">
    <location>
        <begin position="563"/>
        <end position="782"/>
    </location>
</feature>
<dbReference type="SUPFAM" id="SSF55874">
    <property type="entry name" value="ATPase domain of HSP90 chaperone/DNA topoisomerase II/histidine kinase"/>
    <property type="match status" value="1"/>
</dbReference>
<dbReference type="SMART" id="SM00065">
    <property type="entry name" value="GAF"/>
    <property type="match status" value="1"/>
</dbReference>
<dbReference type="GO" id="GO:0016020">
    <property type="term" value="C:membrane"/>
    <property type="evidence" value="ECO:0007669"/>
    <property type="project" value="UniProtKB-SubCell"/>
</dbReference>
<keyword evidence="15" id="KW-0547">Nucleotide-binding</keyword>
<dbReference type="InterPro" id="IPR005467">
    <property type="entry name" value="His_kinase_dom"/>
</dbReference>
<evidence type="ECO:0000256" key="7">
    <source>
        <dbReference type="ARBA" id="ARBA00022679"/>
    </source>
</evidence>
<evidence type="ECO:0000256" key="11">
    <source>
        <dbReference type="ARBA" id="ARBA00023136"/>
    </source>
</evidence>
<dbReference type="InterPro" id="IPR003661">
    <property type="entry name" value="HisK_dim/P_dom"/>
</dbReference>
<evidence type="ECO:0000259" key="14">
    <source>
        <dbReference type="PROSITE" id="PS50109"/>
    </source>
</evidence>
<dbReference type="CDD" id="cd00082">
    <property type="entry name" value="HisKA"/>
    <property type="match status" value="1"/>
</dbReference>
<dbReference type="InterPro" id="IPR000014">
    <property type="entry name" value="PAS"/>
</dbReference>
<dbReference type="Gene3D" id="1.10.287.130">
    <property type="match status" value="1"/>
</dbReference>
<evidence type="ECO:0000256" key="9">
    <source>
        <dbReference type="ARBA" id="ARBA00022991"/>
    </source>
</evidence>
<dbReference type="InterPro" id="IPR050351">
    <property type="entry name" value="BphY/WalK/GraS-like"/>
</dbReference>
<dbReference type="SUPFAM" id="SSF47384">
    <property type="entry name" value="Homodimeric domain of signal transducing histidine kinase"/>
    <property type="match status" value="1"/>
</dbReference>
<dbReference type="InterPro" id="IPR013654">
    <property type="entry name" value="PAS_2"/>
</dbReference>